<dbReference type="Gene3D" id="2.40.30.10">
    <property type="entry name" value="Translation factors"/>
    <property type="match status" value="1"/>
</dbReference>
<dbReference type="EMBL" id="KB106856">
    <property type="protein sequence ID" value="ELK30586.1"/>
    <property type="molecule type" value="Genomic_DNA"/>
</dbReference>
<dbReference type="Pfam" id="PF21131">
    <property type="entry name" value="eEFSec_4th"/>
    <property type="match status" value="1"/>
</dbReference>
<evidence type="ECO:0000313" key="3">
    <source>
        <dbReference type="EMBL" id="ELK30586.1"/>
    </source>
</evidence>
<feature type="domain" description="Tr-type G" evidence="2">
    <location>
        <begin position="5"/>
        <end position="244"/>
    </location>
</feature>
<dbReference type="GO" id="GO:0001514">
    <property type="term" value="P:selenocysteine incorporation"/>
    <property type="evidence" value="ECO:0007669"/>
    <property type="project" value="TreeGrafter"/>
</dbReference>
<organism evidence="3 4">
    <name type="scientific">Myotis davidii</name>
    <name type="common">David's myotis</name>
    <dbReference type="NCBI Taxonomy" id="225400"/>
    <lineage>
        <taxon>Eukaryota</taxon>
        <taxon>Metazoa</taxon>
        <taxon>Chordata</taxon>
        <taxon>Craniata</taxon>
        <taxon>Vertebrata</taxon>
        <taxon>Euteleostomi</taxon>
        <taxon>Mammalia</taxon>
        <taxon>Eutheria</taxon>
        <taxon>Laurasiatheria</taxon>
        <taxon>Chiroptera</taxon>
        <taxon>Yangochiroptera</taxon>
        <taxon>Vespertilionidae</taxon>
        <taxon>Myotis</taxon>
    </lineage>
</organism>
<gene>
    <name evidence="3" type="ORF">MDA_GLEAN10019386</name>
</gene>
<feature type="compositionally biased region" description="Basic and acidic residues" evidence="1">
    <location>
        <begin position="627"/>
        <end position="643"/>
    </location>
</feature>
<keyword evidence="3" id="KW-0648">Protein biosynthesis</keyword>
<dbReference type="InterPro" id="IPR049394">
    <property type="entry name" value="eEFSec_C"/>
</dbReference>
<dbReference type="InterPro" id="IPR050055">
    <property type="entry name" value="EF-Tu_GTPase"/>
</dbReference>
<dbReference type="AlphaFoldDB" id="L5LWW2"/>
<dbReference type="PRINTS" id="PR00315">
    <property type="entry name" value="ELONGATNFCT"/>
</dbReference>
<dbReference type="SUPFAM" id="SSF52540">
    <property type="entry name" value="P-loop containing nucleoside triphosphate hydrolases"/>
    <property type="match status" value="1"/>
</dbReference>
<dbReference type="PANTHER" id="PTHR43721">
    <property type="entry name" value="ELONGATION FACTOR TU-RELATED"/>
    <property type="match status" value="1"/>
</dbReference>
<sequence length="668" mass="72400">MAGVRVNVNVGVLGHIDSGKTALARALSTTASTAAFDKQPQSRERGITLDLGFSCFSVPLPARLRSALPASHPAAPETGPEPGEPQLQFTLVDCPGHASLIRTIIGGERGPGTGTGLADAGRSCRAREIASLRAQIIDLMMLVIDVTKGMQTQSAECLVIGQIACQKLIVVLNKTDLLAEGKKQAAIEKMTKKMQKTLENTKFRGAPIISVAAKPGGPEAPETEAPQGISELIELLTSQISIPTRDPSGPFLMSVDHCFSIKGQGTVMTGTILSGSVSLGDSVEIPALKMPTVKGEQESTQCGQVSGSSNPPALSPIFLCCHSNYTPPGKHGVLVVKKVKSMQMFHMPVTSAMQGDRLGICVTQFDPKLLERGLVCAPESLHTVHAAIISVEKIAYFRGPLQTKAKFHITLGHETVMGRLMFFSPAPDNFDHEPVLNTFDFSREYLFQEQYLCKDLEPGSTGSDQATEKAGQATEGLCPRQQWALVEFEKPVTCPRLCLVIGFRLNADIHANMCRLAFHGILLHGLEDKNYTESLLPKLRVYKLKHKHGFVERVIDDYSVIGRSLFKKETNIQLFVGLKVHLSTGELGVIDSSFGQSGKFKINIPGGLGPESKKILTPALKKRSRASKGEMAKQEEGAERQEPAQHVTLSLSFKRYVFDTHKHMVQSP</sequence>
<dbReference type="InterPro" id="IPR000795">
    <property type="entry name" value="T_Tr_GTP-bd_dom"/>
</dbReference>
<accession>L5LWW2</accession>
<dbReference type="InterPro" id="IPR027417">
    <property type="entry name" value="P-loop_NTPase"/>
</dbReference>
<dbReference type="CDD" id="cd01889">
    <property type="entry name" value="SelB_euk"/>
    <property type="match status" value="1"/>
</dbReference>
<dbReference type="Pfam" id="PF21208">
    <property type="entry name" value="euk_SelB_III"/>
    <property type="match status" value="1"/>
</dbReference>
<evidence type="ECO:0000256" key="1">
    <source>
        <dbReference type="SAM" id="MobiDB-lite"/>
    </source>
</evidence>
<dbReference type="SUPFAM" id="SSF50447">
    <property type="entry name" value="Translation proteins"/>
    <property type="match status" value="2"/>
</dbReference>
<dbReference type="Pfam" id="PF00009">
    <property type="entry name" value="GTP_EFTU"/>
    <property type="match status" value="2"/>
</dbReference>
<dbReference type="PANTHER" id="PTHR43721:SF11">
    <property type="entry name" value="SELENOCYSTEINE-SPECIFIC ELONGATION FACTOR"/>
    <property type="match status" value="1"/>
</dbReference>
<keyword evidence="4" id="KW-1185">Reference proteome</keyword>
<proteinExistence type="predicted"/>
<dbReference type="InterPro" id="IPR009000">
    <property type="entry name" value="Transl_B-barrel_sf"/>
</dbReference>
<dbReference type="Gene3D" id="3.40.50.300">
    <property type="entry name" value="P-loop containing nucleotide triphosphate hydrolases"/>
    <property type="match status" value="1"/>
</dbReference>
<protein>
    <submittedName>
        <fullName evidence="3">Selenocysteine-specific elongation factor</fullName>
    </submittedName>
</protein>
<evidence type="ECO:0000259" key="2">
    <source>
        <dbReference type="PROSITE" id="PS51722"/>
    </source>
</evidence>
<dbReference type="GO" id="GO:0003746">
    <property type="term" value="F:translation elongation factor activity"/>
    <property type="evidence" value="ECO:0007669"/>
    <property type="project" value="UniProtKB-KW"/>
</dbReference>
<name>L5LWW2_MYODS</name>
<dbReference type="PROSITE" id="PS51722">
    <property type="entry name" value="G_TR_2"/>
    <property type="match status" value="1"/>
</dbReference>
<dbReference type="CDD" id="cd04094">
    <property type="entry name" value="eSelB_III"/>
    <property type="match status" value="1"/>
</dbReference>
<dbReference type="FunFam" id="3.40.50.300:FF:003223">
    <property type="entry name" value="Eukaryotic elongation factor, selenocysteine-tRNA specific"/>
    <property type="match status" value="1"/>
</dbReference>
<dbReference type="InterPro" id="IPR049393">
    <property type="entry name" value="eEFSec_III"/>
</dbReference>
<dbReference type="GO" id="GO:0005525">
    <property type="term" value="F:GTP binding"/>
    <property type="evidence" value="ECO:0007669"/>
    <property type="project" value="InterPro"/>
</dbReference>
<keyword evidence="3" id="KW-0251">Elongation factor</keyword>
<dbReference type="CDD" id="cd03696">
    <property type="entry name" value="SelB_II"/>
    <property type="match status" value="1"/>
</dbReference>
<evidence type="ECO:0000313" key="4">
    <source>
        <dbReference type="Proteomes" id="UP000010556"/>
    </source>
</evidence>
<dbReference type="Proteomes" id="UP000010556">
    <property type="component" value="Unassembled WGS sequence"/>
</dbReference>
<feature type="region of interest" description="Disordered" evidence="1">
    <location>
        <begin position="619"/>
        <end position="644"/>
    </location>
</feature>
<reference evidence="4" key="1">
    <citation type="journal article" date="2013" name="Science">
        <title>Comparative analysis of bat genomes provides insight into the evolution of flight and immunity.</title>
        <authorList>
            <person name="Zhang G."/>
            <person name="Cowled C."/>
            <person name="Shi Z."/>
            <person name="Huang Z."/>
            <person name="Bishop-Lilly K.A."/>
            <person name="Fang X."/>
            <person name="Wynne J.W."/>
            <person name="Xiong Z."/>
            <person name="Baker M.L."/>
            <person name="Zhao W."/>
            <person name="Tachedjian M."/>
            <person name="Zhu Y."/>
            <person name="Zhou P."/>
            <person name="Jiang X."/>
            <person name="Ng J."/>
            <person name="Yang L."/>
            <person name="Wu L."/>
            <person name="Xiao J."/>
            <person name="Feng Y."/>
            <person name="Chen Y."/>
            <person name="Sun X."/>
            <person name="Zhang Y."/>
            <person name="Marsh G.A."/>
            <person name="Crameri G."/>
            <person name="Broder C.C."/>
            <person name="Frey K.G."/>
            <person name="Wang L.F."/>
            <person name="Wang J."/>
        </authorList>
    </citation>
    <scope>NUCLEOTIDE SEQUENCE [LARGE SCALE GENOMIC DNA]</scope>
</reference>
<dbReference type="GO" id="GO:0003924">
    <property type="term" value="F:GTPase activity"/>
    <property type="evidence" value="ECO:0007669"/>
    <property type="project" value="InterPro"/>
</dbReference>